<comment type="subunit">
    <text evidence="2">Heterodimer of SbcC and SbcD.</text>
</comment>
<evidence type="ECO:0000256" key="1">
    <source>
        <dbReference type="ARBA" id="ARBA00006930"/>
    </source>
</evidence>
<dbReference type="Pfam" id="PF13476">
    <property type="entry name" value="AAA_23"/>
    <property type="match status" value="1"/>
</dbReference>
<sequence>MRPIQLQMSGLQSYRELQTIQFGQLVDAGVFGIFGPTGSGKSSILDAITLALYGKVERASGGTQAIMNHAEQTLFVSFTFELTNAVGTERYQVERQFKRGTETSINSTITRLLHIKENETIVLADKAGEVNQQVQQILGLSMQDFTRAVVLPQGKFAEFLTLTGKDRRQMLQRLFHLEQYGDHLSAKVSSKVKETDSSVKQLAAEQAGLGDASEQALQEANARLAQAEEEAVRSRQLLAQQEKNYEEQKQVFEWQQEKEKLELDARKQQEQEPDIREKELLLQKDEQADRVKPYLEQHGLAVNDVRTSQAQLEQATAHQQAAEIAHQTAADKSDLAQQELAREEGPLMLRLDQLEQALVIQQELNQVQAQIQTAQKQEAEAKSHVARLQTEITKQEETKQKAILKQTALKEQLKTVETSASSRQLLQKAVHEKKTFEQLQLQGEEAQKSKADKAAAYAAVERNKQQWLALQGELQSEIAAWLKQSDDTGAGIQSQISGFSAFVPELQAFLDEQKRRWKMEERHALAALLANDLQDGEQCPVCGSTEHPFLNSKEGSAADDGLNKPDNAEAHIHQGEQLLQLAKELVFTHNQLLRKWGALHQQALELSVSSQAEAEGQAYLAWRQVAAGTAEETAISRGEGQTEITIEGLTSKWENTASLAQSQQNAFETLESVYNRLQKEQVRCDQQLVQVNAQLEAADQLRHEAESKLKLLQISLDEKRQSWQETFAELVWEQVEQQLDSLLESERLADELRSRIEKSVPFLEELTRNIEVLQRELLEQDRTALQLHERLQGLAQLAADKSRQLALRAPGAAVPQFIAEATSALERLRQLAQQTKLAHAQAQREQLQAAQRYSAAAEAAAAAARQLAQTERALHSALEENGFASREAAAAAALAPEQRRLWAQLAAEHREREQALRAQLAQLAAKLQGRVLSAAEWALTQAQLSAAKAAAEAALEARAKAAQGASELAVRHTRWRELETRRIEQAAQLERLGKLQAVLKANAFVEYLAEEQLMQVSRAASERLGELTRRRYAIEVDSGGGFVIRDDANGGVKRPVSTLSGGETFLTSLALALALSAQIQLKGEYPLEFFFLDEGFGTLDQDLLDMVIGALEKLHMDSLAVGVISHVPELRARLTRKLIVHPAEPSGRGSRIVLEEL</sequence>
<feature type="coiled-coil region" evidence="4">
    <location>
        <begin position="660"/>
        <end position="722"/>
    </location>
</feature>
<dbReference type="PANTHER" id="PTHR32114:SF2">
    <property type="entry name" value="ABC TRANSPORTER ABCH.3"/>
    <property type="match status" value="1"/>
</dbReference>
<dbReference type="Gene3D" id="3.40.50.300">
    <property type="entry name" value="P-loop containing nucleotide triphosphate hydrolases"/>
    <property type="match status" value="2"/>
</dbReference>
<protein>
    <recommendedName>
        <fullName evidence="3">Nuclease SbcCD subunit C</fullName>
    </recommendedName>
</protein>
<dbReference type="Proteomes" id="UP000618579">
    <property type="component" value="Unassembled WGS sequence"/>
</dbReference>
<feature type="coiled-coil region" evidence="4">
    <location>
        <begin position="818"/>
        <end position="880"/>
    </location>
</feature>
<evidence type="ECO:0000256" key="2">
    <source>
        <dbReference type="ARBA" id="ARBA00011322"/>
    </source>
</evidence>
<organism evidence="6 7">
    <name type="scientific">Paenibacillus planticolens</name>
    <dbReference type="NCBI Taxonomy" id="2654976"/>
    <lineage>
        <taxon>Bacteria</taxon>
        <taxon>Bacillati</taxon>
        <taxon>Bacillota</taxon>
        <taxon>Bacilli</taxon>
        <taxon>Bacillales</taxon>
        <taxon>Paenibacillaceae</taxon>
        <taxon>Paenibacillus</taxon>
    </lineage>
</organism>
<gene>
    <name evidence="6" type="ORF">GC097_26210</name>
</gene>
<accession>A0ABX1ZX20</accession>
<feature type="coiled-coil region" evidence="4">
    <location>
        <begin position="357"/>
        <end position="405"/>
    </location>
</feature>
<dbReference type="RefSeq" id="WP_171686281.1">
    <property type="nucleotide sequence ID" value="NZ_WHNZ01000061.1"/>
</dbReference>
<feature type="domain" description="Rad50/SbcC-type AAA" evidence="5">
    <location>
        <begin position="5"/>
        <end position="260"/>
    </location>
</feature>
<evidence type="ECO:0000256" key="3">
    <source>
        <dbReference type="ARBA" id="ARBA00013368"/>
    </source>
</evidence>
<dbReference type="PANTHER" id="PTHR32114">
    <property type="entry name" value="ABC TRANSPORTER ABCH.3"/>
    <property type="match status" value="1"/>
</dbReference>
<comment type="similarity">
    <text evidence="1">Belongs to the SMC family. SbcC subfamily.</text>
</comment>
<dbReference type="Pfam" id="PF13558">
    <property type="entry name" value="SbcC_Walker_B"/>
    <property type="match status" value="1"/>
</dbReference>
<evidence type="ECO:0000313" key="6">
    <source>
        <dbReference type="EMBL" id="NOV03502.1"/>
    </source>
</evidence>
<name>A0ABX1ZX20_9BACL</name>
<dbReference type="InterPro" id="IPR038729">
    <property type="entry name" value="Rad50/SbcC_AAA"/>
</dbReference>
<evidence type="ECO:0000256" key="4">
    <source>
        <dbReference type="SAM" id="Coils"/>
    </source>
</evidence>
<feature type="coiled-coil region" evidence="4">
    <location>
        <begin position="210"/>
        <end position="271"/>
    </location>
</feature>
<dbReference type="EMBL" id="WHNZ01000061">
    <property type="protein sequence ID" value="NOV03502.1"/>
    <property type="molecule type" value="Genomic_DNA"/>
</dbReference>
<keyword evidence="7" id="KW-1185">Reference proteome</keyword>
<evidence type="ECO:0000313" key="7">
    <source>
        <dbReference type="Proteomes" id="UP000618579"/>
    </source>
</evidence>
<proteinExistence type="inferred from homology"/>
<keyword evidence="4" id="KW-0175">Coiled coil</keyword>
<evidence type="ECO:0000259" key="5">
    <source>
        <dbReference type="Pfam" id="PF13476"/>
    </source>
</evidence>
<dbReference type="InterPro" id="IPR027417">
    <property type="entry name" value="P-loop_NTPase"/>
</dbReference>
<dbReference type="SUPFAM" id="SSF52540">
    <property type="entry name" value="P-loop containing nucleoside triphosphate hydrolases"/>
    <property type="match status" value="1"/>
</dbReference>
<comment type="caution">
    <text evidence="6">The sequence shown here is derived from an EMBL/GenBank/DDBJ whole genome shotgun (WGS) entry which is preliminary data.</text>
</comment>
<reference evidence="6 7" key="1">
    <citation type="submission" date="2019-10" db="EMBL/GenBank/DDBJ databases">
        <title>Description of Paenibacillus pedi sp. nov.</title>
        <authorList>
            <person name="Carlier A."/>
            <person name="Qi S."/>
        </authorList>
    </citation>
    <scope>NUCLEOTIDE SEQUENCE [LARGE SCALE GENOMIC DNA]</scope>
    <source>
        <strain evidence="6 7">LMG 31457</strain>
    </source>
</reference>